<feature type="domain" description="XRRM" evidence="4">
    <location>
        <begin position="431"/>
        <end position="573"/>
    </location>
</feature>
<evidence type="ECO:0000313" key="5">
    <source>
        <dbReference type="EMBL" id="KAL0952097.1"/>
    </source>
</evidence>
<dbReference type="InterPro" id="IPR014886">
    <property type="entry name" value="La_xRRM"/>
</dbReference>
<comment type="caution">
    <text evidence="5">The sequence shown here is derived from an EMBL/GenBank/DDBJ whole genome shotgun (WGS) entry which is preliminary data.</text>
</comment>
<feature type="region of interest" description="Disordered" evidence="3">
    <location>
        <begin position="555"/>
        <end position="601"/>
    </location>
</feature>
<keyword evidence="6" id="KW-1185">Reference proteome</keyword>
<sequence>MEAPIWVHPLAFGATLGLRKPFMATTPSFAFLPRKVATRQPRPKHSSSSNISQRNETAPNQDANTSSCQAQYVSTSSRHVDAEAGPSARSEPKTGPALYLSDEECAAIVQLGLSDYAIWSDPDLRRTLDWQQGSSAGVAHEGDGYINTSVFLQSKSCVSAPALIPETQILRVVRAHFSEQLDIRLALSEPRKSDWLSKSTVAKPAVERLGAYEVRRRDWHTWIDHTFPQYSHLYWKERTLYLENIPIRFRTITTIALFVQALLDSSPNPSTPPSLSRIQAISLPPHHQDKAGEPPKCKGFAFLTLLSMADVEFLLERWPWDHMEIQQSLHSHAEHDTSVEVQDAVRFGFRCLSQIRWDELKSEYTSYKQRLLDEIMSSQSTLPPHSSDMAVEMPNMHQDSSTRQLETQTAKDIKDMALEPDAARRPTFSDPFPYNCLLFARNLHPETNKTTLRTLFSVAFGDQPNVNNTPIDYVDFNKGMDSCYLRLAGSKHSEMLIAHFHAHPIVQTHGLDTKGSPVSESAKAIRLELVQGKPEVIYWEKVPEKVRRTAVQKTLAATEENAGEDSGAPGNGDTTVGDRARNGADDETAMDGRKRKRRRRG</sequence>
<name>A0ABR3J9C6_9AGAR</name>
<gene>
    <name evidence="5" type="ORF">HGRIS_008730</name>
</gene>
<dbReference type="Pfam" id="PF19977">
    <property type="entry name" value="xRRM"/>
    <property type="match status" value="1"/>
</dbReference>
<keyword evidence="1 2" id="KW-0694">RNA-binding</keyword>
<protein>
    <recommendedName>
        <fullName evidence="4">XRRM domain-containing protein</fullName>
    </recommendedName>
</protein>
<dbReference type="InterPro" id="IPR012677">
    <property type="entry name" value="Nucleotide-bd_a/b_plait_sf"/>
</dbReference>
<dbReference type="Gene3D" id="3.30.70.330">
    <property type="match status" value="1"/>
</dbReference>
<evidence type="ECO:0000313" key="6">
    <source>
        <dbReference type="Proteomes" id="UP001556367"/>
    </source>
</evidence>
<evidence type="ECO:0000256" key="1">
    <source>
        <dbReference type="ARBA" id="ARBA00022884"/>
    </source>
</evidence>
<organism evidence="5 6">
    <name type="scientific">Hohenbuehelia grisea</name>
    <dbReference type="NCBI Taxonomy" id="104357"/>
    <lineage>
        <taxon>Eukaryota</taxon>
        <taxon>Fungi</taxon>
        <taxon>Dikarya</taxon>
        <taxon>Basidiomycota</taxon>
        <taxon>Agaricomycotina</taxon>
        <taxon>Agaricomycetes</taxon>
        <taxon>Agaricomycetidae</taxon>
        <taxon>Agaricales</taxon>
        <taxon>Pleurotineae</taxon>
        <taxon>Pleurotaceae</taxon>
        <taxon>Hohenbuehelia</taxon>
    </lineage>
</organism>
<reference evidence="6" key="1">
    <citation type="submission" date="2024-06" db="EMBL/GenBank/DDBJ databases">
        <title>Multi-omics analyses provide insights into the biosynthesis of the anticancer antibiotic pleurotin in Hohenbuehelia grisea.</title>
        <authorList>
            <person name="Weaver J.A."/>
            <person name="Alberti F."/>
        </authorList>
    </citation>
    <scope>NUCLEOTIDE SEQUENCE [LARGE SCALE GENOMIC DNA]</scope>
    <source>
        <strain evidence="6">T-177</strain>
    </source>
</reference>
<evidence type="ECO:0000256" key="2">
    <source>
        <dbReference type="PROSITE-ProRule" id="PRU01288"/>
    </source>
</evidence>
<accession>A0ABR3J9C6</accession>
<evidence type="ECO:0000259" key="4">
    <source>
        <dbReference type="PROSITE" id="PS51939"/>
    </source>
</evidence>
<dbReference type="InterPro" id="IPR045537">
    <property type="entry name" value="Lar7_xRRM"/>
</dbReference>
<feature type="region of interest" description="Disordered" evidence="3">
    <location>
        <begin position="34"/>
        <end position="96"/>
    </location>
</feature>
<dbReference type="EMBL" id="JASNQZ010000011">
    <property type="protein sequence ID" value="KAL0952097.1"/>
    <property type="molecule type" value="Genomic_DNA"/>
</dbReference>
<proteinExistence type="predicted"/>
<dbReference type="PROSITE" id="PS51939">
    <property type="entry name" value="XRRM"/>
    <property type="match status" value="1"/>
</dbReference>
<feature type="compositionally biased region" description="Polar residues" evidence="3">
    <location>
        <begin position="46"/>
        <end position="77"/>
    </location>
</feature>
<dbReference type="Proteomes" id="UP001556367">
    <property type="component" value="Unassembled WGS sequence"/>
</dbReference>
<evidence type="ECO:0000256" key="3">
    <source>
        <dbReference type="SAM" id="MobiDB-lite"/>
    </source>
</evidence>